<keyword evidence="3" id="KW-1185">Reference proteome</keyword>
<sequence>MLAGYHYIHFYAEDPGVFTYVQHIIDSLDSMTGPLDWSGLSIAQAYICCSPTSLAGQKHPSVLLLNAIHRLQVLNNEESRQGRTTVRTIIIWIHPLFTWDESTWDHVIREAAKANVNLQFAIFSWMSLPIEIGKCRRASLREIFPARPDSPPNSDFVQFYNVIYQIQYKATVIRREALLAELQRLEILMRATGRHSAENSTQNAPPHTGNDHLITDYGQPNNAHMGHSSGIDSQLSTHTNHLQPADLQAQSQELTFGLQQPGPSQIAANPYQFDPHVFNHEYNLLATNHPQETNYHYLEATSPHDPSRDYPQASLARSSLALALVPHTTQPIQQDSIATLNTTLTQDNSHQVVPEPERVTGKRRRKNEDEDSTDAVTTAQPLKRLKEYADGNIDPAWNITTQSDAAAQGDHQFGIATSTLDLPGFSLDNLETPAVPDLPSDDFVLTPLVNAQAVMSEKARGKQKEASSYESTSDGNFGYLYPSAEQVLQPQHYTNVGPGAIASHAAEADIGGINISNFARERSILNCAPSSFTPDPTLSLSIAASSRYSPGALVQPVSNSGPQHDDRGVIDLTGSSPIEPIAKSNTVGFPSVTPSYESTLNHHSHHAAATQSYPTAPLGRYRLTPQIDYPPMIGGPPLDTFDNTTKPTPPIGSSGRRSRMRKTPNGSQAPTPSGTPDIPAAPKRRGRPPKAMKVSEDPPVSCEASVTTPQPVKRNARKLKAASGELRRSDKGKGKGKGKNIESVDPITSVSQPTTVGGAGRKPPVIQGPTVAIDPLGDILSRRGGDDDSDLALPGSSHKQSTYALNHKGPSLSPGSLLEKPVCKIPPPNQNEHADVIDYSNSLFTPTELSFPPVSVPSMNPAAESSTADCYSLMPMQERRQTSDDTNPWPSPSHLDDSRLTVADYYAELFGSVLS</sequence>
<feature type="region of interest" description="Disordered" evidence="1">
    <location>
        <begin position="345"/>
        <end position="380"/>
    </location>
</feature>
<feature type="region of interest" description="Disordered" evidence="1">
    <location>
        <begin position="877"/>
        <end position="897"/>
    </location>
</feature>
<feature type="region of interest" description="Disordered" evidence="1">
    <location>
        <begin position="621"/>
        <end position="815"/>
    </location>
</feature>
<dbReference type="Proteomes" id="UP001497453">
    <property type="component" value="Chromosome 2"/>
</dbReference>
<proteinExistence type="predicted"/>
<feature type="compositionally biased region" description="Polar residues" evidence="1">
    <location>
        <begin position="746"/>
        <end position="755"/>
    </location>
</feature>
<reference evidence="3" key="1">
    <citation type="submission" date="2024-04" db="EMBL/GenBank/DDBJ databases">
        <authorList>
            <person name="Shaw F."/>
            <person name="Minotto A."/>
        </authorList>
    </citation>
    <scope>NUCLEOTIDE SEQUENCE [LARGE SCALE GENOMIC DNA]</scope>
</reference>
<evidence type="ECO:0000256" key="1">
    <source>
        <dbReference type="SAM" id="MobiDB-lite"/>
    </source>
</evidence>
<name>A0ABP1D6J7_9APHY</name>
<gene>
    <name evidence="2" type="ORF">GFSPODELE1_LOCUS4222</name>
</gene>
<organism evidence="2 3">
    <name type="scientific">Somion occarium</name>
    <dbReference type="NCBI Taxonomy" id="3059160"/>
    <lineage>
        <taxon>Eukaryota</taxon>
        <taxon>Fungi</taxon>
        <taxon>Dikarya</taxon>
        <taxon>Basidiomycota</taxon>
        <taxon>Agaricomycotina</taxon>
        <taxon>Agaricomycetes</taxon>
        <taxon>Polyporales</taxon>
        <taxon>Cerrenaceae</taxon>
        <taxon>Somion</taxon>
    </lineage>
</organism>
<feature type="compositionally biased region" description="Polar residues" evidence="1">
    <location>
        <begin position="664"/>
        <end position="674"/>
    </location>
</feature>
<evidence type="ECO:0000313" key="3">
    <source>
        <dbReference type="Proteomes" id="UP001497453"/>
    </source>
</evidence>
<evidence type="ECO:0000313" key="2">
    <source>
        <dbReference type="EMBL" id="CAL1702784.1"/>
    </source>
</evidence>
<accession>A0ABP1D6J7</accession>
<protein>
    <submittedName>
        <fullName evidence="2">Uncharacterized protein</fullName>
    </submittedName>
</protein>
<dbReference type="EMBL" id="OZ037945">
    <property type="protein sequence ID" value="CAL1702784.1"/>
    <property type="molecule type" value="Genomic_DNA"/>
</dbReference>